<evidence type="ECO:0000313" key="3">
    <source>
        <dbReference type="Proteomes" id="UP001500556"/>
    </source>
</evidence>
<keyword evidence="1" id="KW-1133">Transmembrane helix</keyword>
<feature type="transmembrane region" description="Helical" evidence="1">
    <location>
        <begin position="78"/>
        <end position="101"/>
    </location>
</feature>
<gene>
    <name evidence="2" type="ORF">GCM10025782_11870</name>
</gene>
<proteinExistence type="predicted"/>
<keyword evidence="1" id="KW-0812">Transmembrane</keyword>
<reference evidence="3" key="1">
    <citation type="journal article" date="2019" name="Int. J. Syst. Evol. Microbiol.">
        <title>The Global Catalogue of Microorganisms (GCM) 10K type strain sequencing project: providing services to taxonomists for standard genome sequencing and annotation.</title>
        <authorList>
            <consortium name="The Broad Institute Genomics Platform"/>
            <consortium name="The Broad Institute Genome Sequencing Center for Infectious Disease"/>
            <person name="Wu L."/>
            <person name="Ma J."/>
        </authorList>
    </citation>
    <scope>NUCLEOTIDE SEQUENCE [LARGE SCALE GENOMIC DNA]</scope>
    <source>
        <strain evidence="3">JCM 18961</strain>
    </source>
</reference>
<organism evidence="2 3">
    <name type="scientific">Pedococcus ginsenosidimutans</name>
    <dbReference type="NCBI Taxonomy" id="490570"/>
    <lineage>
        <taxon>Bacteria</taxon>
        <taxon>Bacillati</taxon>
        <taxon>Actinomycetota</taxon>
        <taxon>Actinomycetes</taxon>
        <taxon>Micrococcales</taxon>
        <taxon>Intrasporangiaceae</taxon>
        <taxon>Pedococcus</taxon>
    </lineage>
</organism>
<sequence length="231" mass="23605">MNVSTARLGQGAGIASAIAGAIYVAVQVKHPAMTVESATTADWMVRNTAKTVMSALVLAGITGMYLRQHARTGLFGLIGYLTLSAGFLMMFATTFMAAFALPTTARVDPSWTGDVIAAAFKGSANGDIGALTTVFAVTGGFYILGGLLFGVTTFRAGVLNRWAAALLAVGNVATAALAVLPQSFNRPLAVPTGLALIGLGVSLWNDQRKATATNTAAVAATGHTEPAVSVR</sequence>
<comment type="caution">
    <text evidence="2">The sequence shown here is derived from an EMBL/GenBank/DDBJ whole genome shotgun (WGS) entry which is preliminary data.</text>
</comment>
<feature type="transmembrane region" description="Helical" evidence="1">
    <location>
        <begin position="186"/>
        <end position="204"/>
    </location>
</feature>
<accession>A0ABP8XW18</accession>
<dbReference type="Proteomes" id="UP001500556">
    <property type="component" value="Unassembled WGS sequence"/>
</dbReference>
<dbReference type="EMBL" id="BAABLO010000004">
    <property type="protein sequence ID" value="GAA4716542.1"/>
    <property type="molecule type" value="Genomic_DNA"/>
</dbReference>
<keyword evidence="3" id="KW-1185">Reference proteome</keyword>
<feature type="transmembrane region" description="Helical" evidence="1">
    <location>
        <begin position="128"/>
        <end position="150"/>
    </location>
</feature>
<dbReference type="RefSeq" id="WP_345501822.1">
    <property type="nucleotide sequence ID" value="NZ_BAABLO010000004.1"/>
</dbReference>
<evidence type="ECO:0000313" key="2">
    <source>
        <dbReference type="EMBL" id="GAA4716542.1"/>
    </source>
</evidence>
<feature type="transmembrane region" description="Helical" evidence="1">
    <location>
        <begin position="162"/>
        <end position="180"/>
    </location>
</feature>
<name>A0ABP8XW18_9MICO</name>
<feature type="transmembrane region" description="Helical" evidence="1">
    <location>
        <begin position="12"/>
        <end position="28"/>
    </location>
</feature>
<feature type="transmembrane region" description="Helical" evidence="1">
    <location>
        <begin position="48"/>
        <end position="66"/>
    </location>
</feature>
<evidence type="ECO:0008006" key="4">
    <source>
        <dbReference type="Google" id="ProtNLM"/>
    </source>
</evidence>
<keyword evidence="1" id="KW-0472">Membrane</keyword>
<evidence type="ECO:0000256" key="1">
    <source>
        <dbReference type="SAM" id="Phobius"/>
    </source>
</evidence>
<protein>
    <recommendedName>
        <fullName evidence="4">DUF4386 family protein</fullName>
    </recommendedName>
</protein>